<organism evidence="6 7">
    <name type="scientific">Bifidobacterium gallicum DSM 20093 = LMG 11596</name>
    <dbReference type="NCBI Taxonomy" id="561180"/>
    <lineage>
        <taxon>Bacteria</taxon>
        <taxon>Bacillati</taxon>
        <taxon>Actinomycetota</taxon>
        <taxon>Actinomycetes</taxon>
        <taxon>Bifidobacteriales</taxon>
        <taxon>Bifidobacteriaceae</taxon>
        <taxon>Bifidobacterium</taxon>
    </lineage>
</organism>
<evidence type="ECO:0000256" key="2">
    <source>
        <dbReference type="ARBA" id="ARBA00022603"/>
    </source>
</evidence>
<reference evidence="6 7" key="1">
    <citation type="submission" date="2009-11" db="EMBL/GenBank/DDBJ databases">
        <authorList>
            <person name="Weinstock G."/>
            <person name="Sodergren E."/>
            <person name="Clifton S."/>
            <person name="Fulton L."/>
            <person name="Fulton B."/>
            <person name="Courtney L."/>
            <person name="Fronick C."/>
            <person name="Harrison M."/>
            <person name="Strong C."/>
            <person name="Farmer C."/>
            <person name="Delahaunty K."/>
            <person name="Markovic C."/>
            <person name="Hall O."/>
            <person name="Minx P."/>
            <person name="Tomlinson C."/>
            <person name="Mitreva M."/>
            <person name="Nelson J."/>
            <person name="Hou S."/>
            <person name="Wollam A."/>
            <person name="Pepin K.H."/>
            <person name="Johnson M."/>
            <person name="Bhonagiri V."/>
            <person name="Nash W.E."/>
            <person name="Warren W."/>
            <person name="Chinwalla A."/>
            <person name="Mardis E.R."/>
            <person name="Wilson R.K."/>
        </authorList>
    </citation>
    <scope>NUCLEOTIDE SEQUENCE [LARGE SCALE GENOMIC DNA]</scope>
    <source>
        <strain evidence="6 7">DSM 20093</strain>
    </source>
</reference>
<evidence type="ECO:0000259" key="4">
    <source>
        <dbReference type="Pfam" id="PF00588"/>
    </source>
</evidence>
<dbReference type="SUPFAM" id="SSF75217">
    <property type="entry name" value="alpha/beta knot"/>
    <property type="match status" value="1"/>
</dbReference>
<evidence type="ECO:0000259" key="5">
    <source>
        <dbReference type="Pfam" id="PF22435"/>
    </source>
</evidence>
<gene>
    <name evidence="6" type="ORF">BIFGAL_03309</name>
</gene>
<comment type="similarity">
    <text evidence="1">Belongs to the class IV-like SAM-binding methyltransferase superfamily. RNA methyltransferase TrmH family.</text>
</comment>
<dbReference type="PANTHER" id="PTHR43191">
    <property type="entry name" value="RRNA METHYLTRANSFERASE 3"/>
    <property type="match status" value="1"/>
</dbReference>
<comment type="caution">
    <text evidence="6">The sequence shown here is derived from an EMBL/GenBank/DDBJ whole genome shotgun (WGS) entry which is preliminary data.</text>
</comment>
<dbReference type="PANTHER" id="PTHR43191:SF2">
    <property type="entry name" value="RRNA METHYLTRANSFERASE 3, MITOCHONDRIAL"/>
    <property type="match status" value="1"/>
</dbReference>
<keyword evidence="3 6" id="KW-0808">Transferase</keyword>
<dbReference type="Gene3D" id="3.40.1280.10">
    <property type="match status" value="1"/>
</dbReference>
<proteinExistence type="inferred from homology"/>
<evidence type="ECO:0000256" key="3">
    <source>
        <dbReference type="ARBA" id="ARBA00022679"/>
    </source>
</evidence>
<dbReference type="Proteomes" id="UP000003656">
    <property type="component" value="Unassembled WGS sequence"/>
</dbReference>
<dbReference type="GO" id="GO:0008173">
    <property type="term" value="F:RNA methyltransferase activity"/>
    <property type="evidence" value="ECO:0007669"/>
    <property type="project" value="InterPro"/>
</dbReference>
<dbReference type="AlphaFoldDB" id="D1NTY8"/>
<dbReference type="InterPro" id="IPR001537">
    <property type="entry name" value="SpoU_MeTrfase"/>
</dbReference>
<dbReference type="InterPro" id="IPR029028">
    <property type="entry name" value="Alpha/beta_knot_MTases"/>
</dbReference>
<dbReference type="GO" id="GO:0006396">
    <property type="term" value="P:RNA processing"/>
    <property type="evidence" value="ECO:0007669"/>
    <property type="project" value="InterPro"/>
</dbReference>
<evidence type="ECO:0000313" key="7">
    <source>
        <dbReference type="Proteomes" id="UP000003656"/>
    </source>
</evidence>
<evidence type="ECO:0000313" key="6">
    <source>
        <dbReference type="EMBL" id="EFA23192.1"/>
    </source>
</evidence>
<evidence type="ECO:0000256" key="1">
    <source>
        <dbReference type="ARBA" id="ARBA00007228"/>
    </source>
</evidence>
<dbReference type="GO" id="GO:0003723">
    <property type="term" value="F:RNA binding"/>
    <property type="evidence" value="ECO:0007669"/>
    <property type="project" value="InterPro"/>
</dbReference>
<dbReference type="CDD" id="cd18095">
    <property type="entry name" value="SpoU-like_rRNA-MTase"/>
    <property type="match status" value="1"/>
</dbReference>
<dbReference type="GO" id="GO:0032259">
    <property type="term" value="P:methylation"/>
    <property type="evidence" value="ECO:0007669"/>
    <property type="project" value="UniProtKB-KW"/>
</dbReference>
<dbReference type="EMBL" id="ABXB03000002">
    <property type="protein sequence ID" value="EFA23192.1"/>
    <property type="molecule type" value="Genomic_DNA"/>
</dbReference>
<feature type="domain" description="tRNA/rRNA methyltransferase SpoU type" evidence="4">
    <location>
        <begin position="145"/>
        <end position="293"/>
    </location>
</feature>
<dbReference type="InterPro" id="IPR029026">
    <property type="entry name" value="tRNA_m1G_MTases_N"/>
</dbReference>
<dbReference type="Pfam" id="PF22435">
    <property type="entry name" value="MRM3-like_sub_bind"/>
    <property type="match status" value="1"/>
</dbReference>
<feature type="domain" description="MRM3-like substrate binding" evidence="5">
    <location>
        <begin position="18"/>
        <end position="54"/>
    </location>
</feature>
<dbReference type="SUPFAM" id="SSF55315">
    <property type="entry name" value="L30e-like"/>
    <property type="match status" value="1"/>
</dbReference>
<dbReference type="Pfam" id="PF00588">
    <property type="entry name" value="SpoU_methylase"/>
    <property type="match status" value="1"/>
</dbReference>
<dbReference type="InterPro" id="IPR053888">
    <property type="entry name" value="MRM3-like_sub_bind"/>
</dbReference>
<dbReference type="STRING" id="561180.BIFGAL_03309"/>
<dbReference type="InterPro" id="IPR051259">
    <property type="entry name" value="rRNA_Methyltransferase"/>
</dbReference>
<sequence length="305" mass="33343">MGAMPMYNEVLQSAKTERFKRIMELSNRKRREKANRFIVEGPQAVRELLQWMPSVVLDLYVAVDSTEPDAAFINPTIGQCAGLAMQAGAYVHKATVEVMHHVSGDCQGIFAIADLNQCRELMTGNEQADVLDDEQLDRGTARAPLIAAFWQVRDPGNAGTVIRSADAAGCECVVLVGDCVDVFNPKVIRSTTGSLFHLPILTMDESTFAQWCHERGMTLVAADVYGTKERSPRTLPVVLAQRTFAQQPTCVLFGNEARGLETGMLEQADDIVSIPIYGKAESLNLATSASIMLMSMAMSSHVETI</sequence>
<protein>
    <submittedName>
        <fullName evidence="6">RNA methyltransferase, TrmH family</fullName>
    </submittedName>
</protein>
<keyword evidence="2 6" id="KW-0489">Methyltransferase</keyword>
<dbReference type="Gene3D" id="3.30.1330.30">
    <property type="match status" value="1"/>
</dbReference>
<accession>D1NTY8</accession>
<name>D1NTY8_9BIFI</name>
<dbReference type="eggNOG" id="COG0566">
    <property type="taxonomic scope" value="Bacteria"/>
</dbReference>
<dbReference type="InterPro" id="IPR029064">
    <property type="entry name" value="Ribosomal_eL30-like_sf"/>
</dbReference>